<dbReference type="RefSeq" id="WP_084931388.1">
    <property type="nucleotide sequence ID" value="NZ_MLFR01000001.1"/>
</dbReference>
<dbReference type="InterPro" id="IPR009057">
    <property type="entry name" value="Homeodomain-like_sf"/>
</dbReference>
<dbReference type="AlphaFoldDB" id="A0A1X1D4X5"/>
<feature type="domain" description="HTH araC/xylS-type" evidence="4">
    <location>
        <begin position="9"/>
        <end position="107"/>
    </location>
</feature>
<dbReference type="Pfam" id="PF12833">
    <property type="entry name" value="HTH_18"/>
    <property type="match status" value="1"/>
</dbReference>
<organism evidence="5 6">
    <name type="scientific">Pantoea rwandensis</name>
    <dbReference type="NCBI Taxonomy" id="1076550"/>
    <lineage>
        <taxon>Bacteria</taxon>
        <taxon>Pseudomonadati</taxon>
        <taxon>Pseudomonadota</taxon>
        <taxon>Gammaproteobacteria</taxon>
        <taxon>Enterobacterales</taxon>
        <taxon>Erwiniaceae</taxon>
        <taxon>Pantoea</taxon>
    </lineage>
</organism>
<dbReference type="Proteomes" id="UP000193558">
    <property type="component" value="Unassembled WGS sequence"/>
</dbReference>
<evidence type="ECO:0000313" key="5">
    <source>
        <dbReference type="EMBL" id="ORM71723.1"/>
    </source>
</evidence>
<dbReference type="SUPFAM" id="SSF46689">
    <property type="entry name" value="Homeodomain-like"/>
    <property type="match status" value="2"/>
</dbReference>
<dbReference type="SMART" id="SM00342">
    <property type="entry name" value="HTH_ARAC"/>
    <property type="match status" value="1"/>
</dbReference>
<dbReference type="OrthoDB" id="282744at2"/>
<dbReference type="PANTHER" id="PTHR47504">
    <property type="entry name" value="RIGHT ORIGIN-BINDING PROTEIN"/>
    <property type="match status" value="1"/>
</dbReference>
<sequence>MDRHEILIHDLITWIDDHLRQPLKIEDVAQRAGYSKWHLQRLFQRTMHISLGNYIRDKKLASAAEDLISSNEAVIEISVKYGYDSQQSFSRSFVRKYHIPPATWRRLNTQKYPSQV</sequence>
<dbReference type="GO" id="GO:0043565">
    <property type="term" value="F:sequence-specific DNA binding"/>
    <property type="evidence" value="ECO:0007669"/>
    <property type="project" value="InterPro"/>
</dbReference>
<evidence type="ECO:0000256" key="3">
    <source>
        <dbReference type="ARBA" id="ARBA00023163"/>
    </source>
</evidence>
<evidence type="ECO:0000313" key="6">
    <source>
        <dbReference type="Proteomes" id="UP000193558"/>
    </source>
</evidence>
<gene>
    <name evidence="5" type="ORF">HA51_01220</name>
</gene>
<reference evidence="5 6" key="1">
    <citation type="journal article" date="2017" name="Antonie Van Leeuwenhoek">
        <title>Phylogenomic resolution of the bacterial genus Pantoea and its relationship with Erwinia and Tatumella.</title>
        <authorList>
            <person name="Palmer M."/>
            <person name="Steenkamp E.T."/>
            <person name="Coetzee M.P."/>
            <person name="Chan W.Y."/>
            <person name="van Zyl E."/>
            <person name="De Maayer P."/>
            <person name="Coutinho T.A."/>
            <person name="Blom J."/>
            <person name="Smits T.H."/>
            <person name="Duffy B."/>
            <person name="Venter S.N."/>
        </authorList>
    </citation>
    <scope>NUCLEOTIDE SEQUENCE [LARGE SCALE GENOMIC DNA]</scope>
    <source>
        <strain evidence="5 6">LMG 26275</strain>
    </source>
</reference>
<dbReference type="InterPro" id="IPR018060">
    <property type="entry name" value="HTH_AraC"/>
</dbReference>
<keyword evidence="3" id="KW-0804">Transcription</keyword>
<keyword evidence="1" id="KW-0805">Transcription regulation</keyword>
<dbReference type="PANTHER" id="PTHR47504:SF2">
    <property type="entry name" value="REGULATORY PROTEIN SOXS"/>
    <property type="match status" value="1"/>
</dbReference>
<proteinExistence type="predicted"/>
<dbReference type="PROSITE" id="PS01124">
    <property type="entry name" value="HTH_ARAC_FAMILY_2"/>
    <property type="match status" value="1"/>
</dbReference>
<evidence type="ECO:0000259" key="4">
    <source>
        <dbReference type="PROSITE" id="PS01124"/>
    </source>
</evidence>
<dbReference type="Gene3D" id="1.10.10.60">
    <property type="entry name" value="Homeodomain-like"/>
    <property type="match status" value="2"/>
</dbReference>
<accession>A0A1X1D4X5</accession>
<dbReference type="EMBL" id="MLFR01000001">
    <property type="protein sequence ID" value="ORM71723.1"/>
    <property type="molecule type" value="Genomic_DNA"/>
</dbReference>
<name>A0A1X1D4X5_9GAMM</name>
<dbReference type="InterPro" id="IPR050959">
    <property type="entry name" value="MarA-like"/>
</dbReference>
<protein>
    <submittedName>
        <fullName evidence="5">DNA-binding transcriptional regulator RamA</fullName>
    </submittedName>
</protein>
<evidence type="ECO:0000256" key="2">
    <source>
        <dbReference type="ARBA" id="ARBA00023125"/>
    </source>
</evidence>
<keyword evidence="2 5" id="KW-0238">DNA-binding</keyword>
<dbReference type="GO" id="GO:0003700">
    <property type="term" value="F:DNA-binding transcription factor activity"/>
    <property type="evidence" value="ECO:0007669"/>
    <property type="project" value="InterPro"/>
</dbReference>
<evidence type="ECO:0000256" key="1">
    <source>
        <dbReference type="ARBA" id="ARBA00023015"/>
    </source>
</evidence>
<comment type="caution">
    <text evidence="5">The sequence shown here is derived from an EMBL/GenBank/DDBJ whole genome shotgun (WGS) entry which is preliminary data.</text>
</comment>